<proteinExistence type="predicted"/>
<gene>
    <name evidence="1" type="ORF">QAD02_011148</name>
</gene>
<evidence type="ECO:0000313" key="1">
    <source>
        <dbReference type="EMBL" id="KAJ8675362.1"/>
    </source>
</evidence>
<keyword evidence="2" id="KW-1185">Reference proteome</keyword>
<protein>
    <submittedName>
        <fullName evidence="1">Uncharacterized protein</fullName>
    </submittedName>
</protein>
<reference evidence="1" key="1">
    <citation type="submission" date="2023-04" db="EMBL/GenBank/DDBJ databases">
        <title>A chromosome-level genome assembly of the parasitoid wasp Eretmocerus hayati.</title>
        <authorList>
            <person name="Zhong Y."/>
            <person name="Liu S."/>
            <person name="Liu Y."/>
        </authorList>
    </citation>
    <scope>NUCLEOTIDE SEQUENCE</scope>
    <source>
        <strain evidence="1">ZJU_SS_LIU_2023</strain>
    </source>
</reference>
<name>A0ACC2NW99_9HYME</name>
<sequence>MDFGMDDASDNSFDWEYLGPDSNSDDEESYHEDNNSVIDDPDEVLHNEQSSNGSHNSEYSDLPEYRDRDYGSPCRSYDCNSNESEGGDSEFEEDLGPAALLACKTNDIETMQNIISTGFNINKVISQTNVFGQTTCLHQAIDKGHFDMVKLLLDSGANLKHRDWLNYGPLHVAIQIKNHKMSSIHSTTCIHEAVKVNDYKLVLLLQSAGAEINSLSSISSTKCDDKVTSLHVAIIFLRGRVRYEMVKDLLAAGSDVRLCHNGDTTLHYAVSEHQCSWKLVKLLLDAGAELNVLNKLDYSPLALAAQSNHLNLLAITEGHKNVAKVLLRNGADINTKNEIGKTLFDDIVSRTLKSTSPNRFDFLNMALTYGANMISPEFRYVLMCEDIELIDWFIKNGLRLQNCGVQFPLHDAIMNPDESILQYLLRTRLFDIDEVDNSLQLCYLQLLVAKLST</sequence>
<dbReference type="Proteomes" id="UP001239111">
    <property type="component" value="Chromosome 2"/>
</dbReference>
<dbReference type="EMBL" id="CM056742">
    <property type="protein sequence ID" value="KAJ8675362.1"/>
    <property type="molecule type" value="Genomic_DNA"/>
</dbReference>
<organism evidence="1 2">
    <name type="scientific">Eretmocerus hayati</name>
    <dbReference type="NCBI Taxonomy" id="131215"/>
    <lineage>
        <taxon>Eukaryota</taxon>
        <taxon>Metazoa</taxon>
        <taxon>Ecdysozoa</taxon>
        <taxon>Arthropoda</taxon>
        <taxon>Hexapoda</taxon>
        <taxon>Insecta</taxon>
        <taxon>Pterygota</taxon>
        <taxon>Neoptera</taxon>
        <taxon>Endopterygota</taxon>
        <taxon>Hymenoptera</taxon>
        <taxon>Apocrita</taxon>
        <taxon>Proctotrupomorpha</taxon>
        <taxon>Chalcidoidea</taxon>
        <taxon>Aphelinidae</taxon>
        <taxon>Aphelininae</taxon>
        <taxon>Eretmocerus</taxon>
    </lineage>
</organism>
<accession>A0ACC2NW99</accession>
<comment type="caution">
    <text evidence="1">The sequence shown here is derived from an EMBL/GenBank/DDBJ whole genome shotgun (WGS) entry which is preliminary data.</text>
</comment>
<evidence type="ECO:0000313" key="2">
    <source>
        <dbReference type="Proteomes" id="UP001239111"/>
    </source>
</evidence>